<evidence type="ECO:0000313" key="7">
    <source>
        <dbReference type="EMBL" id="KAF6035785.1"/>
    </source>
</evidence>
<dbReference type="GO" id="GO:0004590">
    <property type="term" value="F:orotidine-5'-phosphate decarboxylase activity"/>
    <property type="evidence" value="ECO:0007669"/>
    <property type="project" value="UniProtKB-EC"/>
</dbReference>
<dbReference type="EMBL" id="VXIV02000829">
    <property type="protein sequence ID" value="KAF6035785.1"/>
    <property type="molecule type" value="Genomic_DNA"/>
</dbReference>
<dbReference type="Proteomes" id="UP000593567">
    <property type="component" value="Unassembled WGS sequence"/>
</dbReference>
<sequence>MSDICKQMYKLVEGVVQFDILCGVPYAALHLATCIANDHGLNNVLLRKVVKQYGTGKLIEGVYKEGQKCLVVEDVMVSGQGIYESCEGVEATDVLLVLDREQNGERNLKKQGIRLHCLIRVSEALDILLKHKRIDAELSNEVMRFLKANPANIPFTKAEDHQRTSQINKLLPFDERAALCSNPVSKKLFTIMHKKHTNLCLSADVTTVDMLLKLADQVGPHICMLKTHVDILEDFTTSAVTQLVELSQKHNFVIFEDRKFSDIGSTVKQQYAGGLYKIADWSEVTTAHSIPGPGIVQALQALLQSNAYHNTDGLYLLYCRVKNTDKGDNLGQQYVNAADAVMLRGADIIIVGRGITQAADPVAAANEYKNLGYESYENLRTQQKSDE</sequence>
<dbReference type="InterPro" id="IPR001754">
    <property type="entry name" value="OMPdeCOase_dom"/>
</dbReference>
<dbReference type="AlphaFoldDB" id="A0A7J7KC32"/>
<dbReference type="Pfam" id="PF00215">
    <property type="entry name" value="OMPdecase"/>
    <property type="match status" value="2"/>
</dbReference>
<dbReference type="SMART" id="SM00934">
    <property type="entry name" value="OMPdecase"/>
    <property type="match status" value="1"/>
</dbReference>
<gene>
    <name evidence="7" type="ORF">EB796_005911</name>
</gene>
<dbReference type="CDD" id="cd04725">
    <property type="entry name" value="OMP_decarboxylase_like"/>
    <property type="match status" value="1"/>
</dbReference>
<dbReference type="UniPathway" id="UPA00070">
    <property type="reaction ID" value="UER00120"/>
</dbReference>
<evidence type="ECO:0000259" key="6">
    <source>
        <dbReference type="SMART" id="SM00934"/>
    </source>
</evidence>
<dbReference type="PROSITE" id="PS00156">
    <property type="entry name" value="OMPDECASE"/>
    <property type="match status" value="1"/>
</dbReference>
<protein>
    <recommendedName>
        <fullName evidence="2">orotidine-5'-phosphate decarboxylase</fullName>
        <ecNumber evidence="2">4.1.1.23</ecNumber>
    </recommendedName>
</protein>
<evidence type="ECO:0000256" key="5">
    <source>
        <dbReference type="ARBA" id="ARBA00023239"/>
    </source>
</evidence>
<dbReference type="InterPro" id="IPR000836">
    <property type="entry name" value="PRTase_dom"/>
</dbReference>
<dbReference type="OrthoDB" id="10263753at2759"/>
<dbReference type="Gene3D" id="3.20.20.70">
    <property type="entry name" value="Aldolase class I"/>
    <property type="match status" value="2"/>
</dbReference>
<dbReference type="PANTHER" id="PTHR19278:SF9">
    <property type="entry name" value="URIDINE 5'-MONOPHOSPHATE SYNTHASE"/>
    <property type="match status" value="1"/>
</dbReference>
<reference evidence="7" key="1">
    <citation type="submission" date="2020-06" db="EMBL/GenBank/DDBJ databases">
        <title>Draft genome of Bugula neritina, a colonial animal packing powerful symbionts and potential medicines.</title>
        <authorList>
            <person name="Rayko M."/>
        </authorList>
    </citation>
    <scope>NUCLEOTIDE SEQUENCE [LARGE SCALE GENOMIC DNA]</scope>
    <source>
        <strain evidence="7">Kwan_BN1</strain>
    </source>
</reference>
<keyword evidence="5" id="KW-0456">Lyase</keyword>
<feature type="domain" description="Orotidine 5'-phosphate decarboxylase" evidence="6">
    <location>
        <begin position="198"/>
        <end position="368"/>
    </location>
</feature>
<dbReference type="Gene3D" id="3.40.50.2020">
    <property type="match status" value="1"/>
</dbReference>
<evidence type="ECO:0000256" key="4">
    <source>
        <dbReference type="ARBA" id="ARBA00022975"/>
    </source>
</evidence>
<keyword evidence="8" id="KW-1185">Reference proteome</keyword>
<name>A0A7J7KC32_BUGNE</name>
<dbReference type="InterPro" id="IPR013785">
    <property type="entry name" value="Aldolase_TIM"/>
</dbReference>
<comment type="pathway">
    <text evidence="1">Pyrimidine metabolism; UMP biosynthesis via de novo pathway; UMP from orotate: step 2/2.</text>
</comment>
<dbReference type="SUPFAM" id="SSF51366">
    <property type="entry name" value="Ribulose-phoshate binding barrel"/>
    <property type="match status" value="1"/>
</dbReference>
<dbReference type="EC" id="4.1.1.23" evidence="2"/>
<dbReference type="PANTHER" id="PTHR19278">
    <property type="entry name" value="OROTATE PHOSPHORIBOSYLTRANSFERASE"/>
    <property type="match status" value="1"/>
</dbReference>
<dbReference type="GO" id="GO:0006207">
    <property type="term" value="P:'de novo' pyrimidine nucleobase biosynthetic process"/>
    <property type="evidence" value="ECO:0007669"/>
    <property type="project" value="InterPro"/>
</dbReference>
<evidence type="ECO:0000256" key="3">
    <source>
        <dbReference type="ARBA" id="ARBA00022793"/>
    </source>
</evidence>
<dbReference type="SUPFAM" id="SSF53271">
    <property type="entry name" value="PRTase-like"/>
    <property type="match status" value="1"/>
</dbReference>
<dbReference type="InterPro" id="IPR018089">
    <property type="entry name" value="OMPdecase_AS"/>
</dbReference>
<proteinExistence type="predicted"/>
<accession>A0A7J7KC32</accession>
<keyword evidence="3" id="KW-0210">Decarboxylase</keyword>
<dbReference type="InterPro" id="IPR011060">
    <property type="entry name" value="RibuloseP-bd_barrel"/>
</dbReference>
<organism evidence="7 8">
    <name type="scientific">Bugula neritina</name>
    <name type="common">Brown bryozoan</name>
    <name type="synonym">Sertularia neritina</name>
    <dbReference type="NCBI Taxonomy" id="10212"/>
    <lineage>
        <taxon>Eukaryota</taxon>
        <taxon>Metazoa</taxon>
        <taxon>Spiralia</taxon>
        <taxon>Lophotrochozoa</taxon>
        <taxon>Bryozoa</taxon>
        <taxon>Gymnolaemata</taxon>
        <taxon>Cheilostomatida</taxon>
        <taxon>Flustrina</taxon>
        <taxon>Buguloidea</taxon>
        <taxon>Bugulidae</taxon>
        <taxon>Bugula</taxon>
    </lineage>
</organism>
<evidence type="ECO:0000313" key="8">
    <source>
        <dbReference type="Proteomes" id="UP000593567"/>
    </source>
</evidence>
<evidence type="ECO:0000256" key="1">
    <source>
        <dbReference type="ARBA" id="ARBA00004861"/>
    </source>
</evidence>
<evidence type="ECO:0000256" key="2">
    <source>
        <dbReference type="ARBA" id="ARBA00012321"/>
    </source>
</evidence>
<comment type="caution">
    <text evidence="7">The sequence shown here is derived from an EMBL/GenBank/DDBJ whole genome shotgun (WGS) entry which is preliminary data.</text>
</comment>
<dbReference type="GO" id="GO:0004588">
    <property type="term" value="F:orotate phosphoribosyltransferase activity"/>
    <property type="evidence" value="ECO:0007669"/>
    <property type="project" value="TreeGrafter"/>
</dbReference>
<dbReference type="GO" id="GO:0044205">
    <property type="term" value="P:'de novo' UMP biosynthetic process"/>
    <property type="evidence" value="ECO:0007669"/>
    <property type="project" value="UniProtKB-UniPathway"/>
</dbReference>
<dbReference type="CDD" id="cd06223">
    <property type="entry name" value="PRTases_typeI"/>
    <property type="match status" value="1"/>
</dbReference>
<keyword evidence="4" id="KW-0665">Pyrimidine biosynthesis</keyword>
<dbReference type="InterPro" id="IPR029057">
    <property type="entry name" value="PRTase-like"/>
</dbReference>